<dbReference type="EMBL" id="BLXT01001295">
    <property type="protein sequence ID" value="GFN84335.1"/>
    <property type="molecule type" value="Genomic_DNA"/>
</dbReference>
<feature type="domain" description="Transposable element P transposase-like RNase H" evidence="1">
    <location>
        <begin position="1"/>
        <end position="94"/>
    </location>
</feature>
<evidence type="ECO:0000313" key="3">
    <source>
        <dbReference type="Proteomes" id="UP000735302"/>
    </source>
</evidence>
<reference evidence="2 3" key="1">
    <citation type="journal article" date="2021" name="Elife">
        <title>Chloroplast acquisition without the gene transfer in kleptoplastic sea slugs, Plakobranchus ocellatus.</title>
        <authorList>
            <person name="Maeda T."/>
            <person name="Takahashi S."/>
            <person name="Yoshida T."/>
            <person name="Shimamura S."/>
            <person name="Takaki Y."/>
            <person name="Nagai Y."/>
            <person name="Toyoda A."/>
            <person name="Suzuki Y."/>
            <person name="Arimoto A."/>
            <person name="Ishii H."/>
            <person name="Satoh N."/>
            <person name="Nishiyama T."/>
            <person name="Hasebe M."/>
            <person name="Maruyama T."/>
            <person name="Minagawa J."/>
            <person name="Obokata J."/>
            <person name="Shigenobu S."/>
        </authorList>
    </citation>
    <scope>NUCLEOTIDE SEQUENCE [LARGE SCALE GENOMIC DNA]</scope>
</reference>
<sequence>MSLRTDFVWKDAQHSYTGHVKNTVASNALVAMTISFSGRWKAPIGYFWTAHVNRNWLALVITRSPYENSRKGTLVKTLVVDGLKANMKAASILGFDLNATNSKYYSNDPQLASKT</sequence>
<proteinExistence type="predicted"/>
<accession>A0AAV3YAN5</accession>
<dbReference type="Proteomes" id="UP000735302">
    <property type="component" value="Unassembled WGS sequence"/>
</dbReference>
<gene>
    <name evidence="2" type="ORF">PoB_001084100</name>
</gene>
<protein>
    <submittedName>
        <fullName evidence="2">THAP domain-containing protein 9</fullName>
    </submittedName>
</protein>
<evidence type="ECO:0000313" key="2">
    <source>
        <dbReference type="EMBL" id="GFN84335.1"/>
    </source>
</evidence>
<dbReference type="Pfam" id="PF21787">
    <property type="entry name" value="TNP-like_RNaseH_N"/>
    <property type="match status" value="1"/>
</dbReference>
<keyword evidence="3" id="KW-1185">Reference proteome</keyword>
<dbReference type="InterPro" id="IPR048365">
    <property type="entry name" value="TNP-like_RNaseH_N"/>
</dbReference>
<comment type="caution">
    <text evidence="2">The sequence shown here is derived from an EMBL/GenBank/DDBJ whole genome shotgun (WGS) entry which is preliminary data.</text>
</comment>
<organism evidence="2 3">
    <name type="scientific">Plakobranchus ocellatus</name>
    <dbReference type="NCBI Taxonomy" id="259542"/>
    <lineage>
        <taxon>Eukaryota</taxon>
        <taxon>Metazoa</taxon>
        <taxon>Spiralia</taxon>
        <taxon>Lophotrochozoa</taxon>
        <taxon>Mollusca</taxon>
        <taxon>Gastropoda</taxon>
        <taxon>Heterobranchia</taxon>
        <taxon>Euthyneura</taxon>
        <taxon>Panpulmonata</taxon>
        <taxon>Sacoglossa</taxon>
        <taxon>Placobranchoidea</taxon>
        <taxon>Plakobranchidae</taxon>
        <taxon>Plakobranchus</taxon>
    </lineage>
</organism>
<name>A0AAV3YAN5_9GAST</name>
<evidence type="ECO:0000259" key="1">
    <source>
        <dbReference type="Pfam" id="PF21787"/>
    </source>
</evidence>
<dbReference type="AlphaFoldDB" id="A0AAV3YAN5"/>